<reference evidence="4 5" key="1">
    <citation type="submission" date="2023-08" db="EMBL/GenBank/DDBJ databases">
        <title>Annotated Genome Sequence of Vanrija albida AlHP1.</title>
        <authorList>
            <person name="Herzog R."/>
        </authorList>
    </citation>
    <scope>NUCLEOTIDE SEQUENCE [LARGE SCALE GENOMIC DNA]</scope>
    <source>
        <strain evidence="4 5">AlHP1</strain>
    </source>
</reference>
<proteinExistence type="predicted"/>
<evidence type="ECO:0000256" key="1">
    <source>
        <dbReference type="ARBA" id="ARBA00022468"/>
    </source>
</evidence>
<feature type="region of interest" description="Disordered" evidence="2">
    <location>
        <begin position="342"/>
        <end position="362"/>
    </location>
</feature>
<keyword evidence="1" id="KW-0343">GTPase activation</keyword>
<feature type="region of interest" description="Disordered" evidence="2">
    <location>
        <begin position="929"/>
        <end position="1059"/>
    </location>
</feature>
<dbReference type="PANTHER" id="PTHR10194:SF60">
    <property type="entry name" value="RAS GTPASE-ACTIVATING PROTEIN RASKOL"/>
    <property type="match status" value="1"/>
</dbReference>
<feature type="compositionally biased region" description="Low complexity" evidence="2">
    <location>
        <begin position="1027"/>
        <end position="1036"/>
    </location>
</feature>
<comment type="caution">
    <text evidence="4">The sequence shown here is derived from an EMBL/GenBank/DDBJ whole genome shotgun (WGS) entry which is preliminary data.</text>
</comment>
<gene>
    <name evidence="4" type="ORF">Q8F55_001100</name>
</gene>
<feature type="compositionally biased region" description="Basic and acidic residues" evidence="2">
    <location>
        <begin position="60"/>
        <end position="72"/>
    </location>
</feature>
<feature type="region of interest" description="Disordered" evidence="2">
    <location>
        <begin position="1"/>
        <end position="97"/>
    </location>
</feature>
<dbReference type="InterPro" id="IPR039360">
    <property type="entry name" value="Ras_GTPase"/>
</dbReference>
<dbReference type="GeneID" id="95982143"/>
<dbReference type="InterPro" id="IPR001936">
    <property type="entry name" value="RasGAP_dom"/>
</dbReference>
<feature type="compositionally biased region" description="Basic and acidic residues" evidence="2">
    <location>
        <begin position="351"/>
        <end position="362"/>
    </location>
</feature>
<accession>A0ABR3QG68</accession>
<protein>
    <recommendedName>
        <fullName evidence="3">Ras-GAP domain-containing protein</fullName>
    </recommendedName>
</protein>
<evidence type="ECO:0000313" key="5">
    <source>
        <dbReference type="Proteomes" id="UP001565368"/>
    </source>
</evidence>
<evidence type="ECO:0000256" key="2">
    <source>
        <dbReference type="SAM" id="MobiDB-lite"/>
    </source>
</evidence>
<dbReference type="RefSeq" id="XP_069213285.1">
    <property type="nucleotide sequence ID" value="XM_069349741.1"/>
</dbReference>
<dbReference type="PROSITE" id="PS50018">
    <property type="entry name" value="RAS_GTPASE_ACTIV_2"/>
    <property type="match status" value="1"/>
</dbReference>
<feature type="compositionally biased region" description="Basic and acidic residues" evidence="2">
    <location>
        <begin position="971"/>
        <end position="993"/>
    </location>
</feature>
<organism evidence="4 5">
    <name type="scientific">Vanrija albida</name>
    <dbReference type="NCBI Taxonomy" id="181172"/>
    <lineage>
        <taxon>Eukaryota</taxon>
        <taxon>Fungi</taxon>
        <taxon>Dikarya</taxon>
        <taxon>Basidiomycota</taxon>
        <taxon>Agaricomycotina</taxon>
        <taxon>Tremellomycetes</taxon>
        <taxon>Trichosporonales</taxon>
        <taxon>Trichosporonaceae</taxon>
        <taxon>Vanrija</taxon>
    </lineage>
</organism>
<name>A0ABR3QG68_9TREE</name>
<feature type="compositionally biased region" description="Gly residues" evidence="2">
    <location>
        <begin position="929"/>
        <end position="938"/>
    </location>
</feature>
<dbReference type="Pfam" id="PF00616">
    <property type="entry name" value="RasGAP"/>
    <property type="match status" value="1"/>
</dbReference>
<dbReference type="InterPro" id="IPR008936">
    <property type="entry name" value="Rho_GTPase_activation_prot"/>
</dbReference>
<feature type="region of interest" description="Disordered" evidence="2">
    <location>
        <begin position="238"/>
        <end position="278"/>
    </location>
</feature>
<feature type="region of interest" description="Disordered" evidence="2">
    <location>
        <begin position="875"/>
        <end position="897"/>
    </location>
</feature>
<dbReference type="EMBL" id="JBBXJM010000001">
    <property type="protein sequence ID" value="KAL1413341.1"/>
    <property type="molecule type" value="Genomic_DNA"/>
</dbReference>
<dbReference type="PANTHER" id="PTHR10194">
    <property type="entry name" value="RAS GTPASE-ACTIVATING PROTEINS"/>
    <property type="match status" value="1"/>
</dbReference>
<dbReference type="SUPFAM" id="SSF48350">
    <property type="entry name" value="GTPase activation domain, GAP"/>
    <property type="match status" value="1"/>
</dbReference>
<dbReference type="Proteomes" id="UP001565368">
    <property type="component" value="Unassembled WGS sequence"/>
</dbReference>
<feature type="domain" description="Ras-GAP" evidence="3">
    <location>
        <begin position="569"/>
        <end position="735"/>
    </location>
</feature>
<dbReference type="Gene3D" id="1.10.506.10">
    <property type="entry name" value="GTPase Activation - p120gap, domain 1"/>
    <property type="match status" value="1"/>
</dbReference>
<keyword evidence="5" id="KW-1185">Reference proteome</keyword>
<dbReference type="SMART" id="SM00323">
    <property type="entry name" value="RasGAP"/>
    <property type="match status" value="1"/>
</dbReference>
<evidence type="ECO:0000313" key="4">
    <source>
        <dbReference type="EMBL" id="KAL1413341.1"/>
    </source>
</evidence>
<dbReference type="InterPro" id="IPR023152">
    <property type="entry name" value="RasGAP_CS"/>
</dbReference>
<dbReference type="PROSITE" id="PS00509">
    <property type="entry name" value="RAS_GTPASE_ACTIV_1"/>
    <property type="match status" value="1"/>
</dbReference>
<evidence type="ECO:0000259" key="3">
    <source>
        <dbReference type="PROSITE" id="PS50018"/>
    </source>
</evidence>
<sequence>MASWSFETPVEYHISTTTPEAPAGPSKKRVSEQQQRRPRNRSDALPPPSHSPISILSPSHDGHSTRNDDHLGPRAMRVSASLRGTSDKKKSMKTRRSYGNLTLAKLAAAVSNQTERELPDQWIPGRVAVTLNGGGGREGGELRLFRVGRRKIAFTYLIPCIDVEEGWTTSDVQHVHPSVAGRTHALSLRLVTVRPRVDDGGNAPPPVPQILNELSRSMQEKAILASPPPFPFLNAAPFATHGPKPIRQPSDGLPQGAPVQRSHSKTSSSPGQMESLPPARMFSNRYQADVEETETFIYLSFRSKLERDEWFVIFRSLAKLPNEGRRATRTHRRLKIGVMDLQESQAKPQKKRTEPLDDISNRPEECSASEYTVEVPIGLQSPGRSSKQTDIDGVGKQASIRPGWSWRHRMRVELLLDDHIYARTGWSKAPHSTSTPYWGEQFGFTEAPSFSTCTLLLLRSKGDKRSEPFARVDLPLVSSFAKVADERFPIRTFSGKVIGEMRLSVSFQEIDILPLYEYRALDLAHSNAGSQFLHVMAGRGLMEGTMDHLCRIALCEGVLMPRVLDTCRLEARTPGNTLFRSNTPLSKTLEVLMRMMCEEFLDVSIGPTIRRVVNERISTSSFVSGPTGDSSANRQSVRGLSDLVESCWRDMYENRNLFPDFIRHVLAYIFRTVKEFHDYNNDLLRYKAVSSFVFLRLIGPALMSPHLFGLADGLLPIEVQRTLTLVAKVLHALAFFSDNENSRHPDLVVFKPFIRRNADAMIDYLTSLVTPVGEWPPPQTAPSEIESFVAQRKLHLDEFEGEAIPFVTEAGPVDMGAEWAMCAELWYERRQQPGTALTSPNLGTDDINALIAQYDDFLDRIHDLAMPSTYELETIESRSGTPCPSARPSIERSSTPCQAFTRTMSTTSSEESYGMAILSSARKWLGFSRGGDGGGAGGSSSRAGPPESIHVPPRAAFSPQMISPRPTSDFAGHERAMSPMLDRHSSPMLERHSSRPSTPPSRPMTPAEPAVFAQTPSSPLPVFSEVGTSSPTTTTKPMPPTTPTTGRKRRPTLIASKLFGRNAEPIAPLPIPRVERLNDFR</sequence>